<sequence>MKFISLVLPILLMVCFSSASQAGEQAETSPNEHLLSEQVKSENQANVIVNINVASAEEIAAKLIGIGPSKAQAIVTFRQEHGLFSSVESLADVKGIGAATVNKNRERITL</sequence>
<dbReference type="GO" id="GO:0015628">
    <property type="term" value="P:protein secretion by the type II secretion system"/>
    <property type="evidence" value="ECO:0007669"/>
    <property type="project" value="TreeGrafter"/>
</dbReference>
<accession>A0A3N9TH83</accession>
<dbReference type="NCBIfam" id="TIGR00426">
    <property type="entry name" value="competence protein ComEA helix-hairpin-helix repeat region"/>
    <property type="match status" value="1"/>
</dbReference>
<dbReference type="RefSeq" id="WP_124936695.1">
    <property type="nucleotide sequence ID" value="NZ_RJVQ01000003.1"/>
</dbReference>
<gene>
    <name evidence="2" type="ORF">EES38_08200</name>
</gene>
<comment type="caution">
    <text evidence="2">The sequence shown here is derived from an EMBL/GenBank/DDBJ whole genome shotgun (WGS) entry which is preliminary data.</text>
</comment>
<reference evidence="2 3" key="1">
    <citation type="submission" date="2018-11" db="EMBL/GenBank/DDBJ databases">
        <title>Vibrio LJC006 sp. nov., isolated from seawater during the bloom of the enteromorpha.</title>
        <authorList>
            <person name="Liang J."/>
        </authorList>
    </citation>
    <scope>NUCLEOTIDE SEQUENCE [LARGE SCALE GENOMIC DNA]</scope>
    <source>
        <strain evidence="2 3">LJC006</strain>
    </source>
</reference>
<keyword evidence="1" id="KW-0732">Signal</keyword>
<dbReference type="InterPro" id="IPR051675">
    <property type="entry name" value="Endo/Exo/Phosphatase_dom_1"/>
</dbReference>
<dbReference type="Pfam" id="PF12836">
    <property type="entry name" value="HHH_3"/>
    <property type="match status" value="1"/>
</dbReference>
<evidence type="ECO:0000313" key="2">
    <source>
        <dbReference type="EMBL" id="RQW63224.1"/>
    </source>
</evidence>
<dbReference type="EMBL" id="RJVQ01000003">
    <property type="protein sequence ID" value="RQW63224.1"/>
    <property type="molecule type" value="Genomic_DNA"/>
</dbReference>
<dbReference type="InterPro" id="IPR010994">
    <property type="entry name" value="RuvA_2-like"/>
</dbReference>
<proteinExistence type="predicted"/>
<dbReference type="Proteomes" id="UP000281112">
    <property type="component" value="Unassembled WGS sequence"/>
</dbReference>
<keyword evidence="2" id="KW-0238">DNA-binding</keyword>
<dbReference type="InterPro" id="IPR004509">
    <property type="entry name" value="Competence_ComEA_HhH"/>
</dbReference>
<keyword evidence="3" id="KW-1185">Reference proteome</keyword>
<organism evidence="2 3">
    <name type="scientific">Vibrio viridaestus</name>
    <dbReference type="NCBI Taxonomy" id="2487322"/>
    <lineage>
        <taxon>Bacteria</taxon>
        <taxon>Pseudomonadati</taxon>
        <taxon>Pseudomonadota</taxon>
        <taxon>Gammaproteobacteria</taxon>
        <taxon>Vibrionales</taxon>
        <taxon>Vibrionaceae</taxon>
        <taxon>Vibrio</taxon>
    </lineage>
</organism>
<dbReference type="SUPFAM" id="SSF47781">
    <property type="entry name" value="RuvA domain 2-like"/>
    <property type="match status" value="1"/>
</dbReference>
<dbReference type="AlphaFoldDB" id="A0A3N9TH83"/>
<feature type="chain" id="PRO_5018036735" evidence="1">
    <location>
        <begin position="23"/>
        <end position="110"/>
    </location>
</feature>
<dbReference type="GO" id="GO:0003677">
    <property type="term" value="F:DNA binding"/>
    <property type="evidence" value="ECO:0007669"/>
    <property type="project" value="UniProtKB-KW"/>
</dbReference>
<feature type="signal peptide" evidence="1">
    <location>
        <begin position="1"/>
        <end position="22"/>
    </location>
</feature>
<dbReference type="Gene3D" id="1.10.150.280">
    <property type="entry name" value="AF1531-like domain"/>
    <property type="match status" value="1"/>
</dbReference>
<evidence type="ECO:0000256" key="1">
    <source>
        <dbReference type="SAM" id="SignalP"/>
    </source>
</evidence>
<protein>
    <submittedName>
        <fullName evidence="2">ComEA family DNA-binding protein</fullName>
    </submittedName>
</protein>
<dbReference type="PANTHER" id="PTHR21180">
    <property type="entry name" value="ENDONUCLEASE/EXONUCLEASE/PHOSPHATASE FAMILY DOMAIN-CONTAINING PROTEIN 1"/>
    <property type="match status" value="1"/>
</dbReference>
<evidence type="ECO:0000313" key="3">
    <source>
        <dbReference type="Proteomes" id="UP000281112"/>
    </source>
</evidence>
<dbReference type="OrthoDB" id="7510573at2"/>
<dbReference type="GO" id="GO:0015627">
    <property type="term" value="C:type II protein secretion system complex"/>
    <property type="evidence" value="ECO:0007669"/>
    <property type="project" value="TreeGrafter"/>
</dbReference>
<name>A0A3N9TH83_9VIBR</name>
<dbReference type="PANTHER" id="PTHR21180:SF32">
    <property type="entry name" value="ENDONUCLEASE_EXONUCLEASE_PHOSPHATASE FAMILY DOMAIN-CONTAINING PROTEIN 1"/>
    <property type="match status" value="1"/>
</dbReference>